<proteinExistence type="predicted"/>
<sequence>MFLYTADDCVQHNLSLRSKLRGEHLEEQGSRDLCTGAAHQGGQLHVIMLKLHQAMECLGMQKAALFQWSEDGHFVVTGFSNLKLQEHINSAVITKILYS</sequence>
<keyword evidence="2" id="KW-1185">Reference proteome</keyword>
<reference evidence="1 2" key="1">
    <citation type="submission" date="2021-06" db="EMBL/GenBank/DDBJ databases">
        <title>Caerostris extrusa draft genome.</title>
        <authorList>
            <person name="Kono N."/>
            <person name="Arakawa K."/>
        </authorList>
    </citation>
    <scope>NUCLEOTIDE SEQUENCE [LARGE SCALE GENOMIC DNA]</scope>
</reference>
<dbReference type="AlphaFoldDB" id="A0AAV4USN7"/>
<protein>
    <submittedName>
        <fullName evidence="1">Uncharacterized protein</fullName>
    </submittedName>
</protein>
<evidence type="ECO:0000313" key="2">
    <source>
        <dbReference type="Proteomes" id="UP001054945"/>
    </source>
</evidence>
<organism evidence="1 2">
    <name type="scientific">Caerostris extrusa</name>
    <name type="common">Bark spider</name>
    <name type="synonym">Caerostris bankana</name>
    <dbReference type="NCBI Taxonomy" id="172846"/>
    <lineage>
        <taxon>Eukaryota</taxon>
        <taxon>Metazoa</taxon>
        <taxon>Ecdysozoa</taxon>
        <taxon>Arthropoda</taxon>
        <taxon>Chelicerata</taxon>
        <taxon>Arachnida</taxon>
        <taxon>Araneae</taxon>
        <taxon>Araneomorphae</taxon>
        <taxon>Entelegynae</taxon>
        <taxon>Araneoidea</taxon>
        <taxon>Araneidae</taxon>
        <taxon>Caerostris</taxon>
    </lineage>
</organism>
<gene>
    <name evidence="1" type="ORF">CEXT_718511</name>
</gene>
<accession>A0AAV4USN7</accession>
<name>A0AAV4USN7_CAEEX</name>
<comment type="caution">
    <text evidence="1">The sequence shown here is derived from an EMBL/GenBank/DDBJ whole genome shotgun (WGS) entry which is preliminary data.</text>
</comment>
<dbReference type="EMBL" id="BPLR01013375">
    <property type="protein sequence ID" value="GIY60751.1"/>
    <property type="molecule type" value="Genomic_DNA"/>
</dbReference>
<evidence type="ECO:0000313" key="1">
    <source>
        <dbReference type="EMBL" id="GIY60751.1"/>
    </source>
</evidence>
<dbReference type="Proteomes" id="UP001054945">
    <property type="component" value="Unassembled WGS sequence"/>
</dbReference>